<dbReference type="SUPFAM" id="SSF48019">
    <property type="entry name" value="post-AAA+ oligomerization domain-like"/>
    <property type="match status" value="1"/>
</dbReference>
<dbReference type="EMBL" id="MWLD01000083">
    <property type="protein sequence ID" value="OOV24638.1"/>
    <property type="molecule type" value="Genomic_DNA"/>
</dbReference>
<dbReference type="Pfam" id="PF12002">
    <property type="entry name" value="MgsA_C"/>
    <property type="match status" value="1"/>
</dbReference>
<dbReference type="GO" id="GO:0003677">
    <property type="term" value="F:DNA binding"/>
    <property type="evidence" value="ECO:0007669"/>
    <property type="project" value="InterPro"/>
</dbReference>
<feature type="non-terminal residue" evidence="2">
    <location>
        <position position="1"/>
    </location>
</feature>
<gene>
    <name evidence="2" type="ORF">BV61_07500</name>
</gene>
<dbReference type="PANTHER" id="PTHR13779:SF7">
    <property type="entry name" value="ATPASE WRNIP1"/>
    <property type="match status" value="1"/>
</dbReference>
<protein>
    <submittedName>
        <fullName evidence="2">AAA family ATPase</fullName>
    </submittedName>
</protein>
<evidence type="ECO:0000259" key="1">
    <source>
        <dbReference type="Pfam" id="PF12002"/>
    </source>
</evidence>
<dbReference type="PANTHER" id="PTHR13779">
    <property type="entry name" value="WERNER HELICASE-INTERACTING PROTEIN 1 FAMILY MEMBER"/>
    <property type="match status" value="1"/>
</dbReference>
<dbReference type="Gene3D" id="1.20.272.10">
    <property type="match status" value="1"/>
</dbReference>
<dbReference type="Gene3D" id="1.10.3710.10">
    <property type="entry name" value="DNA polymerase III clamp loader subunits, C-terminal domain"/>
    <property type="match status" value="1"/>
</dbReference>
<dbReference type="GO" id="GO:0000731">
    <property type="term" value="P:DNA synthesis involved in DNA repair"/>
    <property type="evidence" value="ECO:0007669"/>
    <property type="project" value="TreeGrafter"/>
</dbReference>
<keyword evidence="3" id="KW-1185">Reference proteome</keyword>
<proteinExistence type="predicted"/>
<accession>A0A1T1C881</accession>
<dbReference type="GO" id="GO:0017116">
    <property type="term" value="F:single-stranded DNA helicase activity"/>
    <property type="evidence" value="ECO:0007669"/>
    <property type="project" value="TreeGrafter"/>
</dbReference>
<name>A0A1T1C881_9SYNE</name>
<dbReference type="GO" id="GO:0006261">
    <property type="term" value="P:DNA-templated DNA replication"/>
    <property type="evidence" value="ECO:0007669"/>
    <property type="project" value="TreeGrafter"/>
</dbReference>
<sequence length="170" mass="18994">LYWLARMLAGGEDPRYVLRRLTRFASEDIGLADPQALPQALACWNAYDRMGSPEGELAVAQCIVYLATAPKSNAVHKGFAAAERTARTTGSLTPPAHILNAPTELMKNLGNGAGYAYDHDSADGFSGQNYFPDAMERQRFYQPIERGFEREIIKRLAWWEKLRKRRGSSA</sequence>
<dbReference type="Proteomes" id="UP000242636">
    <property type="component" value="Unassembled WGS sequence"/>
</dbReference>
<evidence type="ECO:0000313" key="2">
    <source>
        <dbReference type="EMBL" id="OOV24638.1"/>
    </source>
</evidence>
<dbReference type="InterPro" id="IPR021886">
    <property type="entry name" value="MgsA_C"/>
</dbReference>
<organism evidence="2 3">
    <name type="scientific">Candidatus Synechococcus spongiarum LMB bulk15M</name>
    <dbReference type="NCBI Taxonomy" id="1943582"/>
    <lineage>
        <taxon>Bacteria</taxon>
        <taxon>Bacillati</taxon>
        <taxon>Cyanobacteriota</taxon>
        <taxon>Cyanophyceae</taxon>
        <taxon>Synechococcales</taxon>
        <taxon>Synechococcaceae</taxon>
        <taxon>Synechococcus</taxon>
    </lineage>
</organism>
<dbReference type="InterPro" id="IPR008921">
    <property type="entry name" value="DNA_pol3_clamp-load_cplx_C"/>
</dbReference>
<comment type="caution">
    <text evidence="2">The sequence shown here is derived from an EMBL/GenBank/DDBJ whole genome shotgun (WGS) entry which is preliminary data.</text>
</comment>
<dbReference type="GO" id="GO:0008047">
    <property type="term" value="F:enzyme activator activity"/>
    <property type="evidence" value="ECO:0007669"/>
    <property type="project" value="TreeGrafter"/>
</dbReference>
<reference evidence="2 3" key="1">
    <citation type="submission" date="2017-02" db="EMBL/GenBank/DDBJ databases">
        <title>Draft Genome Sequences of 'Candidatus Synechococcus spongiarum', Cyanobacterial Symbionts of the Mediterranean Sponge Aplysina aerophoba from two locations.</title>
        <authorList>
            <person name="Slaby B.M."/>
            <person name="Hentschel U."/>
        </authorList>
    </citation>
    <scope>NUCLEOTIDE SEQUENCE [LARGE SCALE GENOMIC DNA]</scope>
    <source>
        <strain evidence="2">LMB bulk15M</strain>
    </source>
</reference>
<evidence type="ECO:0000313" key="3">
    <source>
        <dbReference type="Proteomes" id="UP000242636"/>
    </source>
</evidence>
<dbReference type="InterPro" id="IPR051314">
    <property type="entry name" value="AAA_ATPase_RarA/MGS1/WRNIP1"/>
</dbReference>
<feature type="domain" description="MgsA AAA+ ATPase C-terminal" evidence="1">
    <location>
        <begin position="1"/>
        <end position="159"/>
    </location>
</feature>
<dbReference type="AlphaFoldDB" id="A0A1T1C881"/>